<evidence type="ECO:0000256" key="1">
    <source>
        <dbReference type="SAM" id="MobiDB-lite"/>
    </source>
</evidence>
<comment type="caution">
    <text evidence="3">The sequence shown here is derived from an EMBL/GenBank/DDBJ whole genome shotgun (WGS) entry which is preliminary data.</text>
</comment>
<feature type="compositionally biased region" description="Gly residues" evidence="1">
    <location>
        <begin position="547"/>
        <end position="557"/>
    </location>
</feature>
<evidence type="ECO:0008006" key="5">
    <source>
        <dbReference type="Google" id="ProtNLM"/>
    </source>
</evidence>
<keyword evidence="2" id="KW-0472">Membrane</keyword>
<evidence type="ECO:0000313" key="3">
    <source>
        <dbReference type="EMBL" id="KAA8997945.1"/>
    </source>
</evidence>
<dbReference type="Pfam" id="PF11104">
    <property type="entry name" value="PilM_2"/>
    <property type="match status" value="1"/>
</dbReference>
<dbReference type="InterPro" id="IPR043129">
    <property type="entry name" value="ATPase_NBD"/>
</dbReference>
<dbReference type="Proteomes" id="UP000367750">
    <property type="component" value="Unassembled WGS sequence"/>
</dbReference>
<feature type="region of interest" description="Disordered" evidence="1">
    <location>
        <begin position="536"/>
        <end position="557"/>
    </location>
</feature>
<dbReference type="SUPFAM" id="SSF53067">
    <property type="entry name" value="Actin-like ATPase domain"/>
    <property type="match status" value="1"/>
</dbReference>
<keyword evidence="4" id="KW-1185">Reference proteome</keyword>
<keyword evidence="2" id="KW-0812">Transmembrane</keyword>
<gene>
    <name evidence="3" type="ORF">F4V43_16955</name>
</gene>
<reference evidence="3 4" key="1">
    <citation type="submission" date="2019-09" db="EMBL/GenBank/DDBJ databases">
        <title>Bacillus ochoae sp. nov., Paenibacillus whitsoniae sp. nov., Paenibacillus spiritus sp. nov. Isolated from the Mars Exploration Rover during spacecraft assembly.</title>
        <authorList>
            <person name="Seuylemezian A."/>
            <person name="Vaishampayan P."/>
        </authorList>
    </citation>
    <scope>NUCLEOTIDE SEQUENCE [LARGE SCALE GENOMIC DNA]</scope>
    <source>
        <strain evidence="3 4">MER_111</strain>
    </source>
</reference>
<dbReference type="InterPro" id="IPR005883">
    <property type="entry name" value="PilM"/>
</dbReference>
<dbReference type="Gene3D" id="3.30.420.40">
    <property type="match status" value="2"/>
</dbReference>
<dbReference type="InterPro" id="IPR050696">
    <property type="entry name" value="FtsA/MreB"/>
</dbReference>
<dbReference type="PANTHER" id="PTHR32432">
    <property type="entry name" value="CELL DIVISION PROTEIN FTSA-RELATED"/>
    <property type="match status" value="1"/>
</dbReference>
<organism evidence="3 4">
    <name type="scientific">Paenibacillus spiritus</name>
    <dbReference type="NCBI Taxonomy" id="2496557"/>
    <lineage>
        <taxon>Bacteria</taxon>
        <taxon>Bacillati</taxon>
        <taxon>Bacillota</taxon>
        <taxon>Bacilli</taxon>
        <taxon>Bacillales</taxon>
        <taxon>Paenibacillaceae</taxon>
        <taxon>Paenibacillus</taxon>
    </lineage>
</organism>
<keyword evidence="2" id="KW-1133">Transmembrane helix</keyword>
<dbReference type="OrthoDB" id="2690797at2"/>
<sequence>MPTARRLSAGISRSFVRRISNYMLGLHTPAGGLTIGQTGIRYISLKNTKSWEVRKRRYLPLPPGLIVDNQVADEAGLLALVKEWVKRDGLRGSRVALTIPPSQIVIRKMTIPSGNERQVEQLVKLEVETGLHLPFENPVYDYITTEVEEDSSKLLVFAAPRRPIQSYVDVLEQAGLRVASVEFTATALARSLSVALGESFGETMLVNLEDHVLDVFMFKDGNPLFMRSINLADLNRPFAGAADLMPGMEEAAAAAEPAPEHLSPEQMVEITAEISRMLNFYQYSLHDGNTRIRQVLVAGSPFVRGQLVEELRQTQAEMEVAMTGVYHTSTGEPDPELNDYRVALGAALRAHGVLPINLLPREDREARVFPYVAGSLALLWVLGAIGVSLLFLTDRGKVDEGKEMIQGAEDRGIMLQAEIAKMNGTAGQLNRKAAIGEIMKYKMNIVNVLNELTDGLPAGSVLRTMDYTYLTSLDLTVLVPSMEDSARYLAALREMSFTVDASITKLSQGDPNAEPGSPASASRMYTAVYKVNLDKRGAGDATDTGSQEGGTDSGTDQ</sequence>
<feature type="transmembrane region" description="Helical" evidence="2">
    <location>
        <begin position="368"/>
        <end position="392"/>
    </location>
</feature>
<name>A0A5J5FVY5_9BACL</name>
<evidence type="ECO:0000256" key="2">
    <source>
        <dbReference type="SAM" id="Phobius"/>
    </source>
</evidence>
<protein>
    <recommendedName>
        <fullName evidence="5">Pilus assembly protein PilM</fullName>
    </recommendedName>
</protein>
<evidence type="ECO:0000313" key="4">
    <source>
        <dbReference type="Proteomes" id="UP000367750"/>
    </source>
</evidence>
<dbReference type="EMBL" id="VYKK01000028">
    <property type="protein sequence ID" value="KAA8997945.1"/>
    <property type="molecule type" value="Genomic_DNA"/>
</dbReference>
<dbReference type="Gene3D" id="3.30.1490.300">
    <property type="match status" value="1"/>
</dbReference>
<dbReference type="PANTHER" id="PTHR32432:SF3">
    <property type="entry name" value="ETHANOLAMINE UTILIZATION PROTEIN EUTJ"/>
    <property type="match status" value="1"/>
</dbReference>
<dbReference type="AlphaFoldDB" id="A0A5J5FVY5"/>
<proteinExistence type="predicted"/>
<accession>A0A5J5FVY5</accession>